<evidence type="ECO:0000313" key="1">
    <source>
        <dbReference type="EMBL" id="RVX73856.1"/>
    </source>
</evidence>
<evidence type="ECO:0000313" key="2">
    <source>
        <dbReference type="Proteomes" id="UP000288859"/>
    </source>
</evidence>
<organism evidence="1 2">
    <name type="scientific">Exophiala mesophila</name>
    <name type="common">Black yeast-like fungus</name>
    <dbReference type="NCBI Taxonomy" id="212818"/>
    <lineage>
        <taxon>Eukaryota</taxon>
        <taxon>Fungi</taxon>
        <taxon>Dikarya</taxon>
        <taxon>Ascomycota</taxon>
        <taxon>Pezizomycotina</taxon>
        <taxon>Eurotiomycetes</taxon>
        <taxon>Chaetothyriomycetidae</taxon>
        <taxon>Chaetothyriales</taxon>
        <taxon>Herpotrichiellaceae</taxon>
        <taxon>Exophiala</taxon>
    </lineage>
</organism>
<dbReference type="Proteomes" id="UP000288859">
    <property type="component" value="Unassembled WGS sequence"/>
</dbReference>
<dbReference type="AlphaFoldDB" id="A0A438NDT9"/>
<name>A0A438NDT9_EXOME</name>
<proteinExistence type="predicted"/>
<sequence length="438" mass="50622">MSLSGSGDCIEDEDTWDTWAVFVPQVQKRRRKICLCEQYTGMSLMEIPAEVRMNIIGFVFDLEFYEMHASISGERAPTLESISVPGVWAFLKGLMMTCRQLRSECLDALGQRSIWKSGFASHTFLPSRMTTEGRGPWKFGFRNRFGDIIWEMPRLMGTEFLFPIRLFELDMHSSYHKQDRKRFPVLLSVLCDHMPNLVSFRFKTSHYIEDSSVNPRRTRDTANITRNQQNRRTLSRFASFLVHRHQNLDLIKFGEMTKWGLRVFTSVNIMSRQLAARPLRQLPAYRAHLEAQTENLVLNATKIRRYRWAELAHVDIATLTLPNDSLTSEIDEGHSHFSVVDLQAYRTREQRTAWGFRNFCADDLIGFCQARMTGNMDAKSTAFWNYTEDLAKEGLAPRPQLRYSEMGPNWEDSSGDDDPPCGVAIFLHLCGAKLRDDT</sequence>
<protein>
    <recommendedName>
        <fullName evidence="3">F-box domain-containing protein</fullName>
    </recommendedName>
</protein>
<dbReference type="VEuPathDB" id="FungiDB:PV10_02469"/>
<comment type="caution">
    <text evidence="1">The sequence shown here is derived from an EMBL/GenBank/DDBJ whole genome shotgun (WGS) entry which is preliminary data.</text>
</comment>
<dbReference type="EMBL" id="NAJM01000006">
    <property type="protein sequence ID" value="RVX73856.1"/>
    <property type="molecule type" value="Genomic_DNA"/>
</dbReference>
<gene>
    <name evidence="1" type="ORF">B0A52_02746</name>
</gene>
<evidence type="ECO:0008006" key="3">
    <source>
        <dbReference type="Google" id="ProtNLM"/>
    </source>
</evidence>
<reference evidence="1 2" key="1">
    <citation type="submission" date="2017-03" db="EMBL/GenBank/DDBJ databases">
        <title>Genomes of endolithic fungi from Antarctica.</title>
        <authorList>
            <person name="Coleine C."/>
            <person name="Masonjones S."/>
            <person name="Stajich J.E."/>
        </authorList>
    </citation>
    <scope>NUCLEOTIDE SEQUENCE [LARGE SCALE GENOMIC DNA]</scope>
    <source>
        <strain evidence="1 2">CCFEE 6314</strain>
    </source>
</reference>
<accession>A0A438NDT9</accession>
<dbReference type="OrthoDB" id="4161416at2759"/>